<dbReference type="EMBL" id="FOJQ01000032">
    <property type="protein sequence ID" value="SFA52293.1"/>
    <property type="molecule type" value="Genomic_DNA"/>
</dbReference>
<protein>
    <submittedName>
        <fullName evidence="7">Integrase/recombinase XerD</fullName>
    </submittedName>
</protein>
<evidence type="ECO:0000256" key="2">
    <source>
        <dbReference type="ARBA" id="ARBA00023125"/>
    </source>
</evidence>
<evidence type="ECO:0000259" key="6">
    <source>
        <dbReference type="PROSITE" id="PS51900"/>
    </source>
</evidence>
<keyword evidence="2 4" id="KW-0238">DNA-binding</keyword>
<dbReference type="InterPro" id="IPR011010">
    <property type="entry name" value="DNA_brk_join_enz"/>
</dbReference>
<dbReference type="Proteomes" id="UP000198979">
    <property type="component" value="Unassembled WGS sequence"/>
</dbReference>
<dbReference type="Gene3D" id="1.10.150.130">
    <property type="match status" value="1"/>
</dbReference>
<proteinExistence type="inferred from homology"/>
<dbReference type="SUPFAM" id="SSF56349">
    <property type="entry name" value="DNA breaking-rejoining enzymes"/>
    <property type="match status" value="1"/>
</dbReference>
<dbReference type="InterPro" id="IPR044068">
    <property type="entry name" value="CB"/>
</dbReference>
<dbReference type="PANTHER" id="PTHR30349">
    <property type="entry name" value="PHAGE INTEGRASE-RELATED"/>
    <property type="match status" value="1"/>
</dbReference>
<gene>
    <name evidence="7" type="ORF">SAMN05216169_103210</name>
</gene>
<evidence type="ECO:0000256" key="3">
    <source>
        <dbReference type="ARBA" id="ARBA00023172"/>
    </source>
</evidence>
<dbReference type="GO" id="GO:0015074">
    <property type="term" value="P:DNA integration"/>
    <property type="evidence" value="ECO:0007669"/>
    <property type="project" value="InterPro"/>
</dbReference>
<comment type="similarity">
    <text evidence="1">Belongs to the 'phage' integrase family.</text>
</comment>
<dbReference type="InterPro" id="IPR002104">
    <property type="entry name" value="Integrase_catalytic"/>
</dbReference>
<dbReference type="STRING" id="150248.SAMN05216169_103210"/>
<dbReference type="Pfam" id="PF00589">
    <property type="entry name" value="Phage_integrase"/>
    <property type="match status" value="1"/>
</dbReference>
<dbReference type="GO" id="GO:0006310">
    <property type="term" value="P:DNA recombination"/>
    <property type="evidence" value="ECO:0007669"/>
    <property type="project" value="UniProtKB-KW"/>
</dbReference>
<dbReference type="Pfam" id="PF13102">
    <property type="entry name" value="Phage_int_SAM_5"/>
    <property type="match status" value="1"/>
</dbReference>
<dbReference type="InterPro" id="IPR013762">
    <property type="entry name" value="Integrase-like_cat_sf"/>
</dbReference>
<evidence type="ECO:0000313" key="8">
    <source>
        <dbReference type="Proteomes" id="UP000198979"/>
    </source>
</evidence>
<dbReference type="GO" id="GO:0003677">
    <property type="term" value="F:DNA binding"/>
    <property type="evidence" value="ECO:0007669"/>
    <property type="project" value="UniProtKB-UniRule"/>
</dbReference>
<dbReference type="InterPro" id="IPR010998">
    <property type="entry name" value="Integrase_recombinase_N"/>
</dbReference>
<dbReference type="PROSITE" id="PS51900">
    <property type="entry name" value="CB"/>
    <property type="match status" value="1"/>
</dbReference>
<evidence type="ECO:0000259" key="5">
    <source>
        <dbReference type="PROSITE" id="PS51898"/>
    </source>
</evidence>
<evidence type="ECO:0000256" key="1">
    <source>
        <dbReference type="ARBA" id="ARBA00008857"/>
    </source>
</evidence>
<feature type="domain" description="Core-binding (CB)" evidence="6">
    <location>
        <begin position="76"/>
        <end position="161"/>
    </location>
</feature>
<dbReference type="PROSITE" id="PS51898">
    <property type="entry name" value="TYR_RECOMBINASE"/>
    <property type="match status" value="1"/>
</dbReference>
<accession>A0A1I0TL81</accession>
<keyword evidence="3" id="KW-0233">DNA recombination</keyword>
<reference evidence="8" key="1">
    <citation type="submission" date="2016-10" db="EMBL/GenBank/DDBJ databases">
        <authorList>
            <person name="Varghese N."/>
            <person name="Submissions S."/>
        </authorList>
    </citation>
    <scope>NUCLEOTIDE SEQUENCE [LARGE SCALE GENOMIC DNA]</scope>
    <source>
        <strain evidence="8">K1</strain>
    </source>
</reference>
<dbReference type="CDD" id="cd00397">
    <property type="entry name" value="DNA_BRE_C"/>
    <property type="match status" value="1"/>
</dbReference>
<evidence type="ECO:0000256" key="4">
    <source>
        <dbReference type="PROSITE-ProRule" id="PRU01248"/>
    </source>
</evidence>
<keyword evidence="8" id="KW-1185">Reference proteome</keyword>
<organism evidence="7 8">
    <name type="scientific">Anoxybacillus pushchinoensis</name>
    <dbReference type="NCBI Taxonomy" id="150248"/>
    <lineage>
        <taxon>Bacteria</taxon>
        <taxon>Bacillati</taxon>
        <taxon>Bacillota</taxon>
        <taxon>Bacilli</taxon>
        <taxon>Bacillales</taxon>
        <taxon>Anoxybacillaceae</taxon>
        <taxon>Anoxybacillus</taxon>
    </lineage>
</organism>
<name>A0A1I0TL81_9BACL</name>
<dbReference type="PANTHER" id="PTHR30349:SF41">
    <property type="entry name" value="INTEGRASE_RECOMBINASE PROTEIN MJ0367-RELATED"/>
    <property type="match status" value="1"/>
</dbReference>
<dbReference type="InterPro" id="IPR050090">
    <property type="entry name" value="Tyrosine_recombinase_XerCD"/>
</dbReference>
<feature type="domain" description="Tyr recombinase" evidence="5">
    <location>
        <begin position="181"/>
        <end position="370"/>
    </location>
</feature>
<dbReference type="Gene3D" id="1.10.443.10">
    <property type="entry name" value="Intergrase catalytic core"/>
    <property type="match status" value="1"/>
</dbReference>
<dbReference type="AlphaFoldDB" id="A0A1I0TL81"/>
<evidence type="ECO:0000313" key="7">
    <source>
        <dbReference type="EMBL" id="SFA52293.1"/>
    </source>
</evidence>
<dbReference type="InterPro" id="IPR025269">
    <property type="entry name" value="SAM-like_dom"/>
</dbReference>
<sequence length="380" mass="44439">MKNVFDNTTTYDSVAQLGERHLDRVEVAGSSPVGIIANNCIKGSLNIRNIKKCCGRSETCYNTVKPLHRECEVVFLLLKFAIQDFCDDRKFKNVTPKTIESYKNILDHFLNFCNENEILNVQDVTSNTIKKYLLHCQNIGNNSTTTNTKLQRIKAFFNYMIEIEVINKNPADKIQRAKEDIKIDVFSDYHIKQMLNYYRRIKQREKAFYAYRDYSIIVTLLGTGLRLSELCSLKWTDVDFVNQTITVFGKSRKRETIPITEKLVKELSSYKLYCEQYFGAENLSEYVFTNRYNKQLTPNAVQNVFKRLAKIMNFKDVRLSSHTFRHTFCHRLAMSGMSAFAIQKLMRHQNISVTMKYVAMWGNDLREQNDKYNPLNNLDI</sequence>